<comment type="catalytic activity">
    <reaction evidence="4">
        <text>a long-chain fatty acyl-CoA + 2 NADPH + 2 H(+) = a long-chain primary fatty alcohol + 2 NADP(+) + CoA</text>
        <dbReference type="Rhea" id="RHEA:52716"/>
        <dbReference type="ChEBI" id="CHEBI:15378"/>
        <dbReference type="ChEBI" id="CHEBI:57287"/>
        <dbReference type="ChEBI" id="CHEBI:57783"/>
        <dbReference type="ChEBI" id="CHEBI:58349"/>
        <dbReference type="ChEBI" id="CHEBI:77396"/>
        <dbReference type="ChEBI" id="CHEBI:83139"/>
        <dbReference type="EC" id="1.2.1.84"/>
    </reaction>
</comment>
<dbReference type="Pfam" id="PF07993">
    <property type="entry name" value="NAD_binding_4"/>
    <property type="match status" value="2"/>
</dbReference>
<dbReference type="PANTHER" id="PTHR11011:SF39">
    <property type="entry name" value="FATTY ACYL-COA REDUCTASE"/>
    <property type="match status" value="1"/>
</dbReference>
<evidence type="ECO:0000256" key="3">
    <source>
        <dbReference type="ARBA" id="ARBA00023098"/>
    </source>
</evidence>
<evidence type="ECO:0000256" key="1">
    <source>
        <dbReference type="ARBA" id="ARBA00005928"/>
    </source>
</evidence>
<dbReference type="PANTHER" id="PTHR11011">
    <property type="entry name" value="MALE STERILITY PROTEIN 2-RELATED"/>
    <property type="match status" value="1"/>
</dbReference>
<dbReference type="CDD" id="cd09071">
    <property type="entry name" value="FAR_C"/>
    <property type="match status" value="2"/>
</dbReference>
<feature type="domain" description="Fatty acyl-CoA reductase C-terminal" evidence="5">
    <location>
        <begin position="977"/>
        <end position="1068"/>
    </location>
</feature>
<dbReference type="InterPro" id="IPR013120">
    <property type="entry name" value="FAR_NAD-bd"/>
</dbReference>
<dbReference type="EC" id="1.2.1.84" evidence="4"/>
<feature type="domain" description="Fatty acyl-CoA reductase C-terminal" evidence="5">
    <location>
        <begin position="472"/>
        <end position="563"/>
    </location>
</feature>
<accession>A0AAQ3XBJ9</accession>
<evidence type="ECO:0000313" key="8">
    <source>
        <dbReference type="Proteomes" id="UP001341281"/>
    </source>
</evidence>
<keyword evidence="8" id="KW-1185">Reference proteome</keyword>
<feature type="domain" description="Thioester reductase (TE)" evidence="6">
    <location>
        <begin position="83"/>
        <end position="394"/>
    </location>
</feature>
<comment type="similarity">
    <text evidence="1 4">Belongs to the fatty acyl-CoA reductase family.</text>
</comment>
<dbReference type="Gene3D" id="3.40.50.720">
    <property type="entry name" value="NAD(P)-binding Rossmann-like Domain"/>
    <property type="match status" value="2"/>
</dbReference>
<dbReference type="CDD" id="cd05236">
    <property type="entry name" value="FAR-N_SDR_e"/>
    <property type="match status" value="2"/>
</dbReference>
<reference evidence="7 8" key="1">
    <citation type="submission" date="2024-02" db="EMBL/GenBank/DDBJ databases">
        <title>High-quality chromosome-scale genome assembly of Pensacola bahiagrass (Paspalum notatum Flugge var. saurae).</title>
        <authorList>
            <person name="Vega J.M."/>
            <person name="Podio M."/>
            <person name="Orjuela J."/>
            <person name="Siena L.A."/>
            <person name="Pessino S.C."/>
            <person name="Combes M.C."/>
            <person name="Mariac C."/>
            <person name="Albertini E."/>
            <person name="Pupilli F."/>
            <person name="Ortiz J.P.A."/>
            <person name="Leblanc O."/>
        </authorList>
    </citation>
    <scope>NUCLEOTIDE SEQUENCE [LARGE SCALE GENOMIC DNA]</scope>
    <source>
        <strain evidence="7">R1</strain>
        <tissue evidence="7">Leaf</tissue>
    </source>
</reference>
<dbReference type="Pfam" id="PF03015">
    <property type="entry name" value="Sterile"/>
    <property type="match status" value="2"/>
</dbReference>
<feature type="domain" description="Thioester reductase (TE)" evidence="6">
    <location>
        <begin position="582"/>
        <end position="900"/>
    </location>
</feature>
<keyword evidence="2 4" id="KW-0444">Lipid biosynthesis</keyword>
<evidence type="ECO:0000256" key="2">
    <source>
        <dbReference type="ARBA" id="ARBA00022516"/>
    </source>
</evidence>
<evidence type="ECO:0000256" key="4">
    <source>
        <dbReference type="RuleBase" id="RU363097"/>
    </source>
</evidence>
<dbReference type="InterPro" id="IPR026055">
    <property type="entry name" value="FAR"/>
</dbReference>
<dbReference type="GO" id="GO:0102965">
    <property type="term" value="F:alcohol-forming long-chain fatty acyl-CoA reductase activity"/>
    <property type="evidence" value="ECO:0007669"/>
    <property type="project" value="UniProtKB-EC"/>
</dbReference>
<keyword evidence="3 4" id="KW-0443">Lipid metabolism</keyword>
<keyword evidence="4" id="KW-0560">Oxidoreductase</keyword>
<proteinExistence type="inferred from homology"/>
<evidence type="ECO:0000313" key="7">
    <source>
        <dbReference type="EMBL" id="WVZ91706.1"/>
    </source>
</evidence>
<protein>
    <recommendedName>
        <fullName evidence="4">Fatty acyl-CoA reductase</fullName>
        <ecNumber evidence="4">1.2.1.84</ecNumber>
    </recommendedName>
</protein>
<comment type="function">
    <text evidence="4">Catalyzes the reduction of fatty acyl-CoA to fatty alcohols.</text>
</comment>
<dbReference type="EMBL" id="CP144753">
    <property type="protein sequence ID" value="WVZ91706.1"/>
    <property type="molecule type" value="Genomic_DNA"/>
</dbReference>
<sequence>MRVPTFSISIDPRATLVLEVLTLLLESSLQGEIYTKGRRRKRKTASIHKVEGGEETRSPGTMTYESMDAARIIGYFKGKSILITGSTGFLGKILVEKILRVQPDTKKIYLLVRGTDASSAKLRVEEEVIGTELFGLLREKHGAKGFQQFMDDKIVALAGDIIYENLGLEPSMLHQLAKDIDVIVNIAATTNFYERYDVSLDVNVMGVKHLCQFAHQCPRLKMFMQVSTAYVCGDVREGIILEKPINPGDSLREGMHLDVDAELSLVAQFKEELRASLQEADDGDAATTKTAERKSMKELGLQRARHFGWSNTYVFTKAMGEMVLAQLRRDMPVVIMRPSIITSVLADPLPGWMQGTRTIDTLIIGYAEQKLSCFLGDLSVVVDVIPGDMVANAMMAAMVAHSEETEQVAVPVYHITSSLRNPATYGVLYESGRRHFYKNPRVGKDGKIIPTKEMRIFTTIAQFRLYMMLTFKLPLEILHLVNLLLCGLFSRLYNDLNRKYKFVMHLLDVYGPFAFFNGRFDDINLERLRRTMAMRTPEDHMFNFDPKTVDWNDYFTGIHIPGVLNMDAARIIGYFKGKSILITGSTGFLGKILVEKILRVQPDTNKIYLLVRGMDASSAKLRIEEEVIGTELFGLLREKHGAKGFQQFMDDKIVALAGDIIYENLGLEPSMLHQLAKDIDVIVNIAATTNFYERYDVSLDVNVMGVKHLCQFAHQCPRLKMFMQVSTAYVCGDIREGLILEKRINPGDSLREGIHLDVDAELSLVAQFKEELRASPVVDDHDGGIATATKNKTTTTTERKAMKELGLQRARHFGWPNTYVFTKAMGEMVLAQLRRDIPVVIMRPSIITSILADPLPGWMQGTRTIDTLIIGYAKQNLSCFLGDLSVVVDVIPGDMVANAMMAAMVAHSEEKQTVVPVYHVTSSLRNPATYSVLYESGRRHFYKNPRIGKDGKIIPTKEMRFFTTIAQFRLYMLLTFKLPLEILHLVNLLLCGLFSRLYNDLNRKYKFVMHLLDVYGPFAFFNGCFDDMNLERLRLTMAMRTPEDHMFNFDPKTIDWDDYFTTIHIPGVLNQMDSPKWNLEDMTRFLHSSNDGSGRNSGAAGSTVCLLCLGFGGSDEDSTERRIH</sequence>
<dbReference type="InterPro" id="IPR033640">
    <property type="entry name" value="FAR_C"/>
</dbReference>
<organism evidence="7 8">
    <name type="scientific">Paspalum notatum var. saurae</name>
    <dbReference type="NCBI Taxonomy" id="547442"/>
    <lineage>
        <taxon>Eukaryota</taxon>
        <taxon>Viridiplantae</taxon>
        <taxon>Streptophyta</taxon>
        <taxon>Embryophyta</taxon>
        <taxon>Tracheophyta</taxon>
        <taxon>Spermatophyta</taxon>
        <taxon>Magnoliopsida</taxon>
        <taxon>Liliopsida</taxon>
        <taxon>Poales</taxon>
        <taxon>Poaceae</taxon>
        <taxon>PACMAD clade</taxon>
        <taxon>Panicoideae</taxon>
        <taxon>Andropogonodae</taxon>
        <taxon>Paspaleae</taxon>
        <taxon>Paspalinae</taxon>
        <taxon>Paspalum</taxon>
    </lineage>
</organism>
<evidence type="ECO:0000259" key="6">
    <source>
        <dbReference type="Pfam" id="PF07993"/>
    </source>
</evidence>
<dbReference type="Proteomes" id="UP001341281">
    <property type="component" value="Chromosome 09"/>
</dbReference>
<dbReference type="InterPro" id="IPR036291">
    <property type="entry name" value="NAD(P)-bd_dom_sf"/>
</dbReference>
<name>A0AAQ3XBJ9_PASNO</name>
<evidence type="ECO:0000259" key="5">
    <source>
        <dbReference type="Pfam" id="PF03015"/>
    </source>
</evidence>
<dbReference type="AlphaFoldDB" id="A0AAQ3XBJ9"/>
<keyword evidence="4" id="KW-0521">NADP</keyword>
<gene>
    <name evidence="7" type="ORF">U9M48_037840</name>
</gene>
<dbReference type="GO" id="GO:0035336">
    <property type="term" value="P:long-chain fatty-acyl-CoA metabolic process"/>
    <property type="evidence" value="ECO:0007669"/>
    <property type="project" value="TreeGrafter"/>
</dbReference>
<dbReference type="GO" id="GO:0010345">
    <property type="term" value="P:suberin biosynthetic process"/>
    <property type="evidence" value="ECO:0007669"/>
    <property type="project" value="TreeGrafter"/>
</dbReference>
<dbReference type="SUPFAM" id="SSF51735">
    <property type="entry name" value="NAD(P)-binding Rossmann-fold domains"/>
    <property type="match status" value="2"/>
</dbReference>
<dbReference type="GO" id="GO:0080019">
    <property type="term" value="F:alcohol-forming very long-chain fatty acyl-CoA reductase activity"/>
    <property type="evidence" value="ECO:0007669"/>
    <property type="project" value="InterPro"/>
</dbReference>